<name>A0A8H7ZLS5_9FUNG</name>
<evidence type="ECO:0000256" key="1">
    <source>
        <dbReference type="ARBA" id="ARBA00023125"/>
    </source>
</evidence>
<dbReference type="PANTHER" id="PTHR10270">
    <property type="entry name" value="SOX TRANSCRIPTION FACTOR"/>
    <property type="match status" value="1"/>
</dbReference>
<dbReference type="PANTHER" id="PTHR10270:SF161">
    <property type="entry name" value="SEX-DETERMINING REGION Y PROTEIN"/>
    <property type="match status" value="1"/>
</dbReference>
<feature type="compositionally biased region" description="Basic and acidic residues" evidence="4">
    <location>
        <begin position="282"/>
        <end position="296"/>
    </location>
</feature>
<dbReference type="CDD" id="cd01389">
    <property type="entry name" value="HMG-box_ROX1-like"/>
    <property type="match status" value="1"/>
</dbReference>
<dbReference type="Pfam" id="PF00505">
    <property type="entry name" value="HMG_box"/>
    <property type="match status" value="1"/>
</dbReference>
<evidence type="ECO:0000256" key="3">
    <source>
        <dbReference type="PROSITE-ProRule" id="PRU00267"/>
    </source>
</evidence>
<evidence type="ECO:0000313" key="7">
    <source>
        <dbReference type="Proteomes" id="UP000673691"/>
    </source>
</evidence>
<dbReference type="SMART" id="SM00398">
    <property type="entry name" value="HMG"/>
    <property type="match status" value="1"/>
</dbReference>
<keyword evidence="3" id="KW-0539">Nucleus</keyword>
<feature type="DNA-binding region" description="HMG box" evidence="3">
    <location>
        <begin position="196"/>
        <end position="267"/>
    </location>
</feature>
<feature type="compositionally biased region" description="Basic and acidic residues" evidence="4">
    <location>
        <begin position="1"/>
        <end position="16"/>
    </location>
</feature>
<feature type="compositionally biased region" description="Basic residues" evidence="4">
    <location>
        <begin position="258"/>
        <end position="281"/>
    </location>
</feature>
<organism evidence="6 7">
    <name type="scientific">Olpidium bornovanus</name>
    <dbReference type="NCBI Taxonomy" id="278681"/>
    <lineage>
        <taxon>Eukaryota</taxon>
        <taxon>Fungi</taxon>
        <taxon>Fungi incertae sedis</taxon>
        <taxon>Olpidiomycota</taxon>
        <taxon>Olpidiomycotina</taxon>
        <taxon>Olpidiomycetes</taxon>
        <taxon>Olpidiales</taxon>
        <taxon>Olpidiaceae</taxon>
        <taxon>Olpidium</taxon>
    </lineage>
</organism>
<dbReference type="GO" id="GO:0005634">
    <property type="term" value="C:nucleus"/>
    <property type="evidence" value="ECO:0007669"/>
    <property type="project" value="UniProtKB-UniRule"/>
</dbReference>
<dbReference type="AlphaFoldDB" id="A0A8H7ZLS5"/>
<dbReference type="Gene3D" id="1.10.30.10">
    <property type="entry name" value="High mobility group box domain"/>
    <property type="match status" value="1"/>
</dbReference>
<feature type="non-terminal residue" evidence="6">
    <location>
        <position position="337"/>
    </location>
</feature>
<comment type="caution">
    <text evidence="6">The sequence shown here is derived from an EMBL/GenBank/DDBJ whole genome shotgun (WGS) entry which is preliminary data.</text>
</comment>
<dbReference type="PROSITE" id="PS50118">
    <property type="entry name" value="HMG_BOX_2"/>
    <property type="match status" value="1"/>
</dbReference>
<keyword evidence="7" id="KW-1185">Reference proteome</keyword>
<dbReference type="GO" id="GO:0030154">
    <property type="term" value="P:cell differentiation"/>
    <property type="evidence" value="ECO:0007669"/>
    <property type="project" value="TreeGrafter"/>
</dbReference>
<keyword evidence="2" id="KW-0804">Transcription</keyword>
<dbReference type="GO" id="GO:0001228">
    <property type="term" value="F:DNA-binding transcription activator activity, RNA polymerase II-specific"/>
    <property type="evidence" value="ECO:0007669"/>
    <property type="project" value="TreeGrafter"/>
</dbReference>
<feature type="domain" description="HMG box" evidence="5">
    <location>
        <begin position="196"/>
        <end position="267"/>
    </location>
</feature>
<dbReference type="GO" id="GO:0000978">
    <property type="term" value="F:RNA polymerase II cis-regulatory region sequence-specific DNA binding"/>
    <property type="evidence" value="ECO:0007669"/>
    <property type="project" value="TreeGrafter"/>
</dbReference>
<feature type="region of interest" description="Disordered" evidence="4">
    <location>
        <begin position="255"/>
        <end position="337"/>
    </location>
</feature>
<dbReference type="InterPro" id="IPR009071">
    <property type="entry name" value="HMG_box_dom"/>
</dbReference>
<dbReference type="OrthoDB" id="6247875at2759"/>
<reference evidence="6 7" key="1">
    <citation type="journal article" name="Sci. Rep.">
        <title>Genome-scale phylogenetic analyses confirm Olpidium as the closest living zoosporic fungus to the non-flagellated, terrestrial fungi.</title>
        <authorList>
            <person name="Chang Y."/>
            <person name="Rochon D."/>
            <person name="Sekimoto S."/>
            <person name="Wang Y."/>
            <person name="Chovatia M."/>
            <person name="Sandor L."/>
            <person name="Salamov A."/>
            <person name="Grigoriev I.V."/>
            <person name="Stajich J.E."/>
            <person name="Spatafora J.W."/>
        </authorList>
    </citation>
    <scope>NUCLEOTIDE SEQUENCE [LARGE SCALE GENOMIC DNA]</scope>
    <source>
        <strain evidence="6">S191</strain>
    </source>
</reference>
<protein>
    <recommendedName>
        <fullName evidence="5">HMG box domain-containing protein</fullName>
    </recommendedName>
</protein>
<feature type="region of interest" description="Disordered" evidence="4">
    <location>
        <begin position="1"/>
        <end position="34"/>
    </location>
</feature>
<evidence type="ECO:0000313" key="6">
    <source>
        <dbReference type="EMBL" id="KAG5455490.1"/>
    </source>
</evidence>
<dbReference type="InterPro" id="IPR036910">
    <property type="entry name" value="HMG_box_dom_sf"/>
</dbReference>
<dbReference type="SUPFAM" id="SSF47095">
    <property type="entry name" value="HMG-box"/>
    <property type="match status" value="1"/>
</dbReference>
<dbReference type="EMBL" id="JAEFCI010013290">
    <property type="protein sequence ID" value="KAG5455490.1"/>
    <property type="molecule type" value="Genomic_DNA"/>
</dbReference>
<evidence type="ECO:0000256" key="4">
    <source>
        <dbReference type="SAM" id="MobiDB-lite"/>
    </source>
</evidence>
<accession>A0A8H7ZLS5</accession>
<dbReference type="Proteomes" id="UP000673691">
    <property type="component" value="Unassembled WGS sequence"/>
</dbReference>
<feature type="compositionally biased region" description="Polar residues" evidence="4">
    <location>
        <begin position="327"/>
        <end position="337"/>
    </location>
</feature>
<gene>
    <name evidence="6" type="ORF">BJ554DRAFT_5080</name>
</gene>
<keyword evidence="1 3" id="KW-0238">DNA-binding</keyword>
<dbReference type="InterPro" id="IPR050140">
    <property type="entry name" value="SRY-related_HMG-box_TF-like"/>
</dbReference>
<evidence type="ECO:0000259" key="5">
    <source>
        <dbReference type="PROSITE" id="PS50118"/>
    </source>
</evidence>
<evidence type="ECO:0000256" key="2">
    <source>
        <dbReference type="ARBA" id="ARBA00023163"/>
    </source>
</evidence>
<sequence length="337" mass="37657">MDRVAKHQTGTRDPRRCGQGQLSPTAAPSHRQAEDQSCIDYSTAGDLCFGAVTGRGWGHARETKFLEFSFCFFFFFFFFSNDPLSYAGIDEGYHFRPVADGSDGIGRGPAADARYVDRQFGMVGIRQMAEPRPNYGPCPGLDHPPTTLAAESGMRCVLDNIPADAGGRPCAGASLPAAGGLPKPYRKGQKHARSTTPRPANAFILYRRDMASVFSKPDRNGARLRNGDISKVIASMWHSETEAIRESYYARAAEEKRRHSQMHPNYKYRPHRHDAQRRNRRDGKGDSARRSEELCRQPETSGSLEPPQPQPHEPFPDRMSQGEFQRPAQTADLQIRD</sequence>
<proteinExistence type="predicted"/>